<evidence type="ECO:0008006" key="3">
    <source>
        <dbReference type="Google" id="ProtNLM"/>
    </source>
</evidence>
<dbReference type="Pfam" id="PF11697">
    <property type="entry name" value="DUF3293"/>
    <property type="match status" value="1"/>
</dbReference>
<accession>A0A154QKR3</accession>
<proteinExistence type="predicted"/>
<reference evidence="1 2" key="1">
    <citation type="journal article" date="2016" name="MBio">
        <title>Lateral Gene Transfer in a Heavy Metal-Contaminated-Groundwater Microbial Community.</title>
        <authorList>
            <person name="Hemme C.L."/>
            <person name="Green S.J."/>
            <person name="Rishishwar L."/>
            <person name="Prakash O."/>
            <person name="Pettenato A."/>
            <person name="Chakraborty R."/>
            <person name="Deutschbauer A.M."/>
            <person name="Van Nostrand J.D."/>
            <person name="Wu L."/>
            <person name="He Z."/>
            <person name="Jordan I.K."/>
            <person name="Hazen T.C."/>
            <person name="Arkin A.P."/>
            <person name="Kostka J.E."/>
            <person name="Zhou J."/>
        </authorList>
    </citation>
    <scope>NUCLEOTIDE SEQUENCE [LARGE SCALE GENOMIC DNA]</scope>
    <source>
        <strain evidence="1 2">FW104-T7</strain>
    </source>
</reference>
<dbReference type="EMBL" id="LVJS01000019">
    <property type="protein sequence ID" value="KZC24799.1"/>
    <property type="molecule type" value="Genomic_DNA"/>
</dbReference>
<dbReference type="AlphaFoldDB" id="A0A154QKR3"/>
<gene>
    <name evidence="1" type="ORF">RHOFW104T7_06745</name>
</gene>
<comment type="caution">
    <text evidence="1">The sequence shown here is derived from an EMBL/GenBank/DDBJ whole genome shotgun (WGS) entry which is preliminary data.</text>
</comment>
<dbReference type="Proteomes" id="UP000076131">
    <property type="component" value="Unassembled WGS sequence"/>
</dbReference>
<dbReference type="RefSeq" id="WP_008434601.1">
    <property type="nucleotide sequence ID" value="NZ_LVJS01000019.1"/>
</dbReference>
<dbReference type="STRING" id="416169.RHOFW104T7_06745"/>
<evidence type="ECO:0000313" key="2">
    <source>
        <dbReference type="Proteomes" id="UP000076131"/>
    </source>
</evidence>
<keyword evidence="2" id="KW-1185">Reference proteome</keyword>
<protein>
    <recommendedName>
        <fullName evidence="3">DUF3293 domain-containing protein</fullName>
    </recommendedName>
</protein>
<dbReference type="InterPro" id="IPR021710">
    <property type="entry name" value="DUF3293"/>
</dbReference>
<dbReference type="eggNOG" id="ENOG5030Q0X">
    <property type="taxonomic scope" value="Bacteria"/>
</dbReference>
<evidence type="ECO:0000313" key="1">
    <source>
        <dbReference type="EMBL" id="KZC24799.1"/>
    </source>
</evidence>
<organism evidence="1 2">
    <name type="scientific">Rhodanobacter thiooxydans</name>
    <dbReference type="NCBI Taxonomy" id="416169"/>
    <lineage>
        <taxon>Bacteria</taxon>
        <taxon>Pseudomonadati</taxon>
        <taxon>Pseudomonadota</taxon>
        <taxon>Gammaproteobacteria</taxon>
        <taxon>Lysobacterales</taxon>
        <taxon>Rhodanobacteraceae</taxon>
        <taxon>Rhodanobacter</taxon>
    </lineage>
</organism>
<name>A0A154QKR3_9GAMM</name>
<sequence length="135" mass="14497">MDEALLEAFHATAYHVCLDTVTWATIRVDLPLPAQLADAVGSRPWAFITAWNPQARRRPPTENLAAQRELLAALQAQPGVDVRPAIGVGASGWSEPSLFAIGADALTLDRLARIHGQLAYVHGEAGGVARLRLLD</sequence>